<evidence type="ECO:0000313" key="2">
    <source>
        <dbReference type="Proteomes" id="UP001589645"/>
    </source>
</evidence>
<keyword evidence="2" id="KW-1185">Reference proteome</keyword>
<sequence>MDQIIIGTQDPRDIPVFTSGSAYFDNGNLYEMVDDFSLVIRNEGEWNQSGYKNITVNSDSTYVYVDNFVDVTVSGDYDRLYLNYAKRGDIEAHELTFITPYSNGGAWSNMFDVQGDDSANVLTFTRGFTGLEDGWHSDYDSTTSQWTEFVVDLAAGDDVFVYDIDPSANSQQVRSVDGGSGWDVLKLQGDSDDLSFSNIEYVETFDNTLFIDNNVLANNVAQSWGGLVVNGNVAVTSEVDTMQVSSLSDDAIEAIDQYFYATANHEYTPNASTQGVHPSLVTLTIGEKSYTLLLDTDKLDIASDNVIYRESGTIDQDREFNLELGSDDDTFVYDLEVSWYEDPSDAAQYVHHYLDGGEQQGDFDQLLIEQDPQVLEFSNFEYVEYAGELEFTTQTLASNGSELGLIVNGQVNFSDAIDDLQVNELSSAEQQWLEDVGHYDDNMSELVLTIDDSSYTLLMNNEDFSYGVTV</sequence>
<reference evidence="1 2" key="1">
    <citation type="submission" date="2024-09" db="EMBL/GenBank/DDBJ databases">
        <authorList>
            <person name="Sun Q."/>
            <person name="Mori K."/>
        </authorList>
    </citation>
    <scope>NUCLEOTIDE SEQUENCE [LARGE SCALE GENOMIC DNA]</scope>
    <source>
        <strain evidence="1 2">CECT 8064</strain>
    </source>
</reference>
<name>A0ABV5HKW8_9VIBR</name>
<dbReference type="RefSeq" id="WP_390190597.1">
    <property type="nucleotide sequence ID" value="NZ_JBHMEP010000001.1"/>
</dbReference>
<accession>A0ABV5HKW8</accession>
<comment type="caution">
    <text evidence="1">The sequence shown here is derived from an EMBL/GenBank/DDBJ whole genome shotgun (WGS) entry which is preliminary data.</text>
</comment>
<protein>
    <submittedName>
        <fullName evidence="1">Uncharacterized protein</fullName>
    </submittedName>
</protein>
<proteinExistence type="predicted"/>
<gene>
    <name evidence="1" type="ORF">ACFFUV_06480</name>
</gene>
<dbReference type="Proteomes" id="UP001589645">
    <property type="component" value="Unassembled WGS sequence"/>
</dbReference>
<organism evidence="1 2">
    <name type="scientific">Vibrio olivae</name>
    <dbReference type="NCBI Taxonomy" id="1243002"/>
    <lineage>
        <taxon>Bacteria</taxon>
        <taxon>Pseudomonadati</taxon>
        <taxon>Pseudomonadota</taxon>
        <taxon>Gammaproteobacteria</taxon>
        <taxon>Vibrionales</taxon>
        <taxon>Vibrionaceae</taxon>
        <taxon>Vibrio</taxon>
    </lineage>
</organism>
<evidence type="ECO:0000313" key="1">
    <source>
        <dbReference type="EMBL" id="MFB9134620.1"/>
    </source>
</evidence>
<dbReference type="EMBL" id="JBHMEP010000001">
    <property type="protein sequence ID" value="MFB9134620.1"/>
    <property type="molecule type" value="Genomic_DNA"/>
</dbReference>